<feature type="domain" description="RimK-like ATPgrasp N-terminal" evidence="1">
    <location>
        <begin position="18"/>
        <end position="196"/>
    </location>
</feature>
<dbReference type="Proteomes" id="UP000178449">
    <property type="component" value="Unassembled WGS sequence"/>
</dbReference>
<dbReference type="Pfam" id="PF14401">
    <property type="entry name" value="RLAN"/>
    <property type="match status" value="1"/>
</dbReference>
<accession>A0A1F6GF41</accession>
<sequence length="205" mass="23539">MNSTLPLICWYPQGGHYVNLAGDYDYLEMPYYLSQDFENTGRLIHPTPKEILDAYITPLFLEKAKLNDLPVPNFYLTNGYFEAPVVIDPINPYIIKSRTVLKAGREASTARSMTRNHTYAMCCQEIPKGAKIVHFRSVLGWCYTKRFQAASLAIWERYHIPLAKVRMFALPDGTLLFSDLGPLPFADLGANERHYLDSKVQWQKK</sequence>
<evidence type="ECO:0000313" key="3">
    <source>
        <dbReference type="Proteomes" id="UP000178449"/>
    </source>
</evidence>
<name>A0A1F6GF41_9PROT</name>
<dbReference type="InterPro" id="IPR025839">
    <property type="entry name" value="RLAN_dom"/>
</dbReference>
<dbReference type="EMBL" id="MFNE01000010">
    <property type="protein sequence ID" value="OGG96724.1"/>
    <property type="molecule type" value="Genomic_DNA"/>
</dbReference>
<comment type="caution">
    <text evidence="2">The sequence shown here is derived from an EMBL/GenBank/DDBJ whole genome shotgun (WGS) entry which is preliminary data.</text>
</comment>
<evidence type="ECO:0000313" key="2">
    <source>
        <dbReference type="EMBL" id="OGG96724.1"/>
    </source>
</evidence>
<organism evidence="2 3">
    <name type="scientific">Candidatus Lambdaproteobacteria bacterium RIFOXYD2_FULL_50_16</name>
    <dbReference type="NCBI Taxonomy" id="1817772"/>
    <lineage>
        <taxon>Bacteria</taxon>
        <taxon>Pseudomonadati</taxon>
        <taxon>Pseudomonadota</taxon>
        <taxon>Candidatus Lambdaproteobacteria</taxon>
    </lineage>
</organism>
<dbReference type="STRING" id="1817772.A2527_03995"/>
<dbReference type="AlphaFoldDB" id="A0A1F6GF41"/>
<evidence type="ECO:0000259" key="1">
    <source>
        <dbReference type="Pfam" id="PF14401"/>
    </source>
</evidence>
<protein>
    <recommendedName>
        <fullName evidence="1">RimK-like ATPgrasp N-terminal domain-containing protein</fullName>
    </recommendedName>
</protein>
<proteinExistence type="predicted"/>
<gene>
    <name evidence="2" type="ORF">A2527_03995</name>
</gene>
<reference evidence="2 3" key="1">
    <citation type="journal article" date="2016" name="Nat. Commun.">
        <title>Thousands of microbial genomes shed light on interconnected biogeochemical processes in an aquifer system.</title>
        <authorList>
            <person name="Anantharaman K."/>
            <person name="Brown C.T."/>
            <person name="Hug L.A."/>
            <person name="Sharon I."/>
            <person name="Castelle C.J."/>
            <person name="Probst A.J."/>
            <person name="Thomas B.C."/>
            <person name="Singh A."/>
            <person name="Wilkins M.J."/>
            <person name="Karaoz U."/>
            <person name="Brodie E.L."/>
            <person name="Williams K.H."/>
            <person name="Hubbard S.S."/>
            <person name="Banfield J.F."/>
        </authorList>
    </citation>
    <scope>NUCLEOTIDE SEQUENCE [LARGE SCALE GENOMIC DNA]</scope>
</reference>